<dbReference type="InterPro" id="IPR001117">
    <property type="entry name" value="Cu-oxidase_2nd"/>
</dbReference>
<keyword evidence="4" id="KW-0560">Oxidoreductase</keyword>
<dbReference type="SUPFAM" id="SSF49503">
    <property type="entry name" value="Cupredoxins"/>
    <property type="match status" value="3"/>
</dbReference>
<evidence type="ECO:0000256" key="3">
    <source>
        <dbReference type="ARBA" id="ARBA00022729"/>
    </source>
</evidence>
<proteinExistence type="inferred from homology"/>
<organism evidence="10 11">
    <name type="scientific">Clathrospora elynae</name>
    <dbReference type="NCBI Taxonomy" id="706981"/>
    <lineage>
        <taxon>Eukaryota</taxon>
        <taxon>Fungi</taxon>
        <taxon>Dikarya</taxon>
        <taxon>Ascomycota</taxon>
        <taxon>Pezizomycotina</taxon>
        <taxon>Dothideomycetes</taxon>
        <taxon>Pleosporomycetidae</taxon>
        <taxon>Pleosporales</taxon>
        <taxon>Diademaceae</taxon>
        <taxon>Clathrospora</taxon>
    </lineage>
</organism>
<dbReference type="CDD" id="cd13851">
    <property type="entry name" value="CuRO_1_Fet3p"/>
    <property type="match status" value="1"/>
</dbReference>
<evidence type="ECO:0000313" key="10">
    <source>
        <dbReference type="EMBL" id="KAF1941693.1"/>
    </source>
</evidence>
<dbReference type="CDD" id="cd13877">
    <property type="entry name" value="CuRO_2_Fet3p_like"/>
    <property type="match status" value="1"/>
</dbReference>
<feature type="domain" description="Plastocyanin-like" evidence="9">
    <location>
        <begin position="28"/>
        <end position="142"/>
    </location>
</feature>
<dbReference type="GO" id="GO:0004322">
    <property type="term" value="F:ferroxidase activity"/>
    <property type="evidence" value="ECO:0007669"/>
    <property type="project" value="TreeGrafter"/>
</dbReference>
<dbReference type="GO" id="GO:0033573">
    <property type="term" value="C:high-affinity iron permease complex"/>
    <property type="evidence" value="ECO:0007669"/>
    <property type="project" value="TreeGrafter"/>
</dbReference>
<keyword evidence="2" id="KW-0479">Metal-binding</keyword>
<dbReference type="InterPro" id="IPR044130">
    <property type="entry name" value="CuRO_2_Fet3-like"/>
</dbReference>
<dbReference type="InterPro" id="IPR011707">
    <property type="entry name" value="Cu-oxidase-like_N"/>
</dbReference>
<evidence type="ECO:0000256" key="5">
    <source>
        <dbReference type="ARBA" id="ARBA00023008"/>
    </source>
</evidence>
<evidence type="ECO:0000313" key="11">
    <source>
        <dbReference type="Proteomes" id="UP000800038"/>
    </source>
</evidence>
<evidence type="ECO:0000259" key="9">
    <source>
        <dbReference type="Pfam" id="PF07732"/>
    </source>
</evidence>
<dbReference type="FunFam" id="2.60.40.420:FF:000071">
    <property type="entry name" value="Conidial pigment biosynthesis oxidase Abr1/brown 1"/>
    <property type="match status" value="1"/>
</dbReference>
<feature type="domain" description="Plastocyanin-like" evidence="8">
    <location>
        <begin position="370"/>
        <end position="497"/>
    </location>
</feature>
<dbReference type="AlphaFoldDB" id="A0A6A5SNG1"/>
<sequence>MSGLLQVLLLSLYATLAFANTVTYDFSVGWVTAAPDGYSRPVIGVNGQWPIPIIEANVGDTVSVTVHNNLGNETTSLHFHGMFQTGTQASDGTTSVTQCPIQPGDSFTYTFVANPAGTHWYHSHNKGQYPDGLRGKMIIHDPVWERSLKIDQQLYLSMSDWYHRQMPDLLRDYMSPSNTNGNFPSPDTFLFNDTHTPFSFNFSPGKKYLLRIVNTAAVACGQFHIEGYTLSVVESDGVQMQPKNADTIVICAGQSYGVVVQGKTKPLSGANWIAKMTTDMLTDAAPSASSSTVIGEVIYDVLSLLPSLITDILTLTWASADVLDDFTLQPLDGEKLLSPVDNTIELVTNQTYFTGIGTRLALGSQPWVMPKVPSLFTALTTGNAASDPATYGPGANPWVVKAGQVVQIHLQNTHDYPHPMHLHGHIFQVVAKGSGTWNGNEAALPSIPLKRDNFVVPAQGYMVIRFKATNPGVWFFHCHIDFHLLAGMAATIVEAPDQLSGSVPPAAAAICSSGGNPFSGNCNAAPGNISASDAAAQCNTVINFIEKDNSALIS</sequence>
<dbReference type="GO" id="GO:0010106">
    <property type="term" value="P:cellular response to iron ion starvation"/>
    <property type="evidence" value="ECO:0007669"/>
    <property type="project" value="TreeGrafter"/>
</dbReference>
<dbReference type="InterPro" id="IPR002355">
    <property type="entry name" value="Cu_oxidase_Cu_BS"/>
</dbReference>
<dbReference type="Pfam" id="PF00394">
    <property type="entry name" value="Cu-oxidase"/>
    <property type="match status" value="1"/>
</dbReference>
<dbReference type="GO" id="GO:0005507">
    <property type="term" value="F:copper ion binding"/>
    <property type="evidence" value="ECO:0007669"/>
    <property type="project" value="InterPro"/>
</dbReference>
<dbReference type="Gene3D" id="2.60.40.420">
    <property type="entry name" value="Cupredoxins - blue copper proteins"/>
    <property type="match status" value="3"/>
</dbReference>
<comment type="similarity">
    <text evidence="1">Belongs to the multicopper oxidase family.</text>
</comment>
<keyword evidence="11" id="KW-1185">Reference proteome</keyword>
<dbReference type="InterPro" id="IPR033138">
    <property type="entry name" value="Cu_oxidase_CS"/>
</dbReference>
<feature type="signal peptide" evidence="6">
    <location>
        <begin position="1"/>
        <end position="19"/>
    </location>
</feature>
<evidence type="ECO:0000256" key="1">
    <source>
        <dbReference type="ARBA" id="ARBA00010609"/>
    </source>
</evidence>
<dbReference type="GO" id="GO:0033215">
    <property type="term" value="P:reductive iron assimilation"/>
    <property type="evidence" value="ECO:0007669"/>
    <property type="project" value="TreeGrafter"/>
</dbReference>
<dbReference type="EMBL" id="ML976044">
    <property type="protein sequence ID" value="KAF1941693.1"/>
    <property type="molecule type" value="Genomic_DNA"/>
</dbReference>
<dbReference type="Pfam" id="PF07731">
    <property type="entry name" value="Cu-oxidase_2"/>
    <property type="match status" value="1"/>
</dbReference>
<dbReference type="PROSITE" id="PS00080">
    <property type="entry name" value="MULTICOPPER_OXIDASE2"/>
    <property type="match status" value="1"/>
</dbReference>
<dbReference type="Pfam" id="PF07732">
    <property type="entry name" value="Cu-oxidase_3"/>
    <property type="match status" value="1"/>
</dbReference>
<keyword evidence="3 6" id="KW-0732">Signal</keyword>
<dbReference type="PROSITE" id="PS00079">
    <property type="entry name" value="MULTICOPPER_OXIDASE1"/>
    <property type="match status" value="1"/>
</dbReference>
<feature type="chain" id="PRO_5025650326" evidence="6">
    <location>
        <begin position="20"/>
        <end position="554"/>
    </location>
</feature>
<evidence type="ECO:0000259" key="7">
    <source>
        <dbReference type="Pfam" id="PF00394"/>
    </source>
</evidence>
<protein>
    <submittedName>
        <fullName evidence="10">Laccase-2</fullName>
    </submittedName>
</protein>
<evidence type="ECO:0000256" key="4">
    <source>
        <dbReference type="ARBA" id="ARBA00023002"/>
    </source>
</evidence>
<dbReference type="OrthoDB" id="2121828at2759"/>
<dbReference type="Proteomes" id="UP000800038">
    <property type="component" value="Unassembled WGS sequence"/>
</dbReference>
<reference evidence="10" key="1">
    <citation type="journal article" date="2020" name="Stud. Mycol.">
        <title>101 Dothideomycetes genomes: a test case for predicting lifestyles and emergence of pathogens.</title>
        <authorList>
            <person name="Haridas S."/>
            <person name="Albert R."/>
            <person name="Binder M."/>
            <person name="Bloem J."/>
            <person name="Labutti K."/>
            <person name="Salamov A."/>
            <person name="Andreopoulos B."/>
            <person name="Baker S."/>
            <person name="Barry K."/>
            <person name="Bills G."/>
            <person name="Bluhm B."/>
            <person name="Cannon C."/>
            <person name="Castanera R."/>
            <person name="Culley D."/>
            <person name="Daum C."/>
            <person name="Ezra D."/>
            <person name="Gonzalez J."/>
            <person name="Henrissat B."/>
            <person name="Kuo A."/>
            <person name="Liang C."/>
            <person name="Lipzen A."/>
            <person name="Lutzoni F."/>
            <person name="Magnuson J."/>
            <person name="Mondo S."/>
            <person name="Nolan M."/>
            <person name="Ohm R."/>
            <person name="Pangilinan J."/>
            <person name="Park H.-J."/>
            <person name="Ramirez L."/>
            <person name="Alfaro M."/>
            <person name="Sun H."/>
            <person name="Tritt A."/>
            <person name="Yoshinaga Y."/>
            <person name="Zwiers L.-H."/>
            <person name="Turgeon B."/>
            <person name="Goodwin S."/>
            <person name="Spatafora J."/>
            <person name="Crous P."/>
            <person name="Grigoriev I."/>
        </authorList>
    </citation>
    <scope>NUCLEOTIDE SEQUENCE</scope>
    <source>
        <strain evidence="10">CBS 161.51</strain>
    </source>
</reference>
<dbReference type="PANTHER" id="PTHR11709:SF361">
    <property type="entry name" value="IRON TRANSPORT MULTICOPPER OXIDASE FET3"/>
    <property type="match status" value="1"/>
</dbReference>
<dbReference type="InterPro" id="IPR008972">
    <property type="entry name" value="Cupredoxin"/>
</dbReference>
<gene>
    <name evidence="10" type="ORF">EJ02DRAFT_347221</name>
</gene>
<accession>A0A6A5SNG1</accession>
<evidence type="ECO:0000256" key="2">
    <source>
        <dbReference type="ARBA" id="ARBA00022723"/>
    </source>
</evidence>
<evidence type="ECO:0000259" key="8">
    <source>
        <dbReference type="Pfam" id="PF07731"/>
    </source>
</evidence>
<evidence type="ECO:0000256" key="6">
    <source>
        <dbReference type="SAM" id="SignalP"/>
    </source>
</evidence>
<feature type="domain" description="Plastocyanin-like" evidence="7">
    <location>
        <begin position="155"/>
        <end position="274"/>
    </location>
</feature>
<dbReference type="InterPro" id="IPR045087">
    <property type="entry name" value="Cu-oxidase_fam"/>
</dbReference>
<keyword evidence="5" id="KW-0186">Copper</keyword>
<name>A0A6A5SNG1_9PLEO</name>
<dbReference type="PANTHER" id="PTHR11709">
    <property type="entry name" value="MULTI-COPPER OXIDASE"/>
    <property type="match status" value="1"/>
</dbReference>
<dbReference type="InterPro" id="IPR011706">
    <property type="entry name" value="Cu-oxidase_C"/>
</dbReference>